<protein>
    <submittedName>
        <fullName evidence="2">Uncharacterized protein</fullName>
    </submittedName>
</protein>
<accession>A0A6J5T1K8</accession>
<feature type="compositionally biased region" description="Polar residues" evidence="1">
    <location>
        <begin position="245"/>
        <end position="260"/>
    </location>
</feature>
<evidence type="ECO:0000256" key="1">
    <source>
        <dbReference type="SAM" id="MobiDB-lite"/>
    </source>
</evidence>
<organism evidence="2">
    <name type="scientific">uncultured Caudovirales phage</name>
    <dbReference type="NCBI Taxonomy" id="2100421"/>
    <lineage>
        <taxon>Viruses</taxon>
        <taxon>Duplodnaviria</taxon>
        <taxon>Heunggongvirae</taxon>
        <taxon>Uroviricota</taxon>
        <taxon>Caudoviricetes</taxon>
        <taxon>Peduoviridae</taxon>
        <taxon>Maltschvirus</taxon>
        <taxon>Maltschvirus maltsch</taxon>
    </lineage>
</organism>
<reference evidence="2" key="1">
    <citation type="submission" date="2020-05" db="EMBL/GenBank/DDBJ databases">
        <authorList>
            <person name="Chiriac C."/>
            <person name="Salcher M."/>
            <person name="Ghai R."/>
            <person name="Kavagutti S V."/>
        </authorList>
    </citation>
    <scope>NUCLEOTIDE SEQUENCE</scope>
</reference>
<sequence>MKTNEIIVDEGLWDGIKAAGSALKGAYKGAMQGGKDSWAQAPSSGQMSAAQKEMKARLKMSTDDSFADWGKWLVVNPQADATAINAAIQAWSDAQFKEALVDGDVTEVPLPTIQSPNDTRSMYDYIAKRTEEFYRKANFPGMAQTTGMWAGAVGNLGAGTAANPAASTAPDPIKNMAKTASNTVDPAAPAAGEIDPSVLANIKAELRKSFPAADVRAMTANLPPGVSVDDGVDLAIAAHGKLHPPTNNYSRPVGTPTSQKFVKGPQGWTDEKTKTLKITDPKAISALEKLLVLPSPPPPPVSPPSVVNKDGSITVAGAKGKDAGKVMPTDPRYPALKAALEKQAGTTATPAAPALAPAAPALAPAAPEKRPGVAGLPLASPDYGKPKVPPRIEPTMEPGGQTQGPKMAQDVGWFEPQTFPPDANSTTTVPEINGLKLMKPNSTPRGPVPPKLEEEVVNEGGNAINAAEPVNREDVPNVVETAKRLLPKELLKNLQVDIGSAGFKKKPSGDIDLMIEAIDLVTLFKTHKNTPEETIKAAKVALQTYLEAKGIDANVKGRNVHAGIPYLQKSTHHSKVAQVDYMIIEEAKMVAQWHQHGPRGMYDDDNFKGNEIFILISSIAKPLGLKFDPFAAKLVNRETGEVVARTRDQAAKILFYPPPREKGDAFNSVKSMIKALENDPDKEVKLAQARADENKGLIKLYEAVKTGSPAWFRKLADL</sequence>
<feature type="region of interest" description="Disordered" evidence="1">
    <location>
        <begin position="243"/>
        <end position="267"/>
    </location>
</feature>
<proteinExistence type="predicted"/>
<name>A0A6J5T1K8_9CAUD</name>
<evidence type="ECO:0000313" key="2">
    <source>
        <dbReference type="EMBL" id="CAB4221440.1"/>
    </source>
</evidence>
<dbReference type="EMBL" id="LR797503">
    <property type="protein sequence ID" value="CAB4221440.1"/>
    <property type="molecule type" value="Genomic_DNA"/>
</dbReference>
<gene>
    <name evidence="2" type="ORF">UFOVP1636_306</name>
</gene>